<evidence type="ECO:0000313" key="5">
    <source>
        <dbReference type="Proteomes" id="UP000256388"/>
    </source>
</evidence>
<keyword evidence="1" id="KW-0547">Nucleotide-binding</keyword>
<dbReference type="OrthoDB" id="9771863at2"/>
<dbReference type="PROSITE" id="PS50893">
    <property type="entry name" value="ABC_TRANSPORTER_2"/>
    <property type="match status" value="1"/>
</dbReference>
<evidence type="ECO:0000256" key="2">
    <source>
        <dbReference type="ARBA" id="ARBA00022840"/>
    </source>
</evidence>
<dbReference type="AlphaFoldDB" id="A0A347ZWV3"/>
<evidence type="ECO:0000313" key="4">
    <source>
        <dbReference type="EMBL" id="REG05527.1"/>
    </source>
</evidence>
<dbReference type="GO" id="GO:0005524">
    <property type="term" value="F:ATP binding"/>
    <property type="evidence" value="ECO:0007669"/>
    <property type="project" value="UniProtKB-KW"/>
</dbReference>
<keyword evidence="2 4" id="KW-0067">ATP-binding</keyword>
<comment type="caution">
    <text evidence="4">The sequence shown here is derived from an EMBL/GenBank/DDBJ whole genome shotgun (WGS) entry which is preliminary data.</text>
</comment>
<feature type="domain" description="ABC transporter" evidence="3">
    <location>
        <begin position="12"/>
        <end position="254"/>
    </location>
</feature>
<dbReference type="CDD" id="cd03216">
    <property type="entry name" value="ABC_Carb_Monos_I"/>
    <property type="match status" value="1"/>
</dbReference>
<evidence type="ECO:0000256" key="1">
    <source>
        <dbReference type="ARBA" id="ARBA00022741"/>
    </source>
</evidence>
<dbReference type="SUPFAM" id="SSF52540">
    <property type="entry name" value="P-loop containing nucleoside triphosphate hydrolases"/>
    <property type="match status" value="1"/>
</dbReference>
<accession>A0A347ZWV3</accession>
<dbReference type="GO" id="GO:0016887">
    <property type="term" value="F:ATP hydrolysis activity"/>
    <property type="evidence" value="ECO:0007669"/>
    <property type="project" value="InterPro"/>
</dbReference>
<reference evidence="4 5" key="1">
    <citation type="submission" date="2018-08" db="EMBL/GenBank/DDBJ databases">
        <title>Genomic Encyclopedia of Type Strains, Phase IV (KMG-IV): sequencing the most valuable type-strain genomes for metagenomic binning, comparative biology and taxonomic classification.</title>
        <authorList>
            <person name="Goeker M."/>
        </authorList>
    </citation>
    <scope>NUCLEOTIDE SEQUENCE [LARGE SCALE GENOMIC DNA]</scope>
    <source>
        <strain evidence="4 5">DSM 23923</strain>
    </source>
</reference>
<dbReference type="PANTHER" id="PTHR43790">
    <property type="entry name" value="CARBOHYDRATE TRANSPORT ATP-BINDING PROTEIN MG119-RELATED"/>
    <property type="match status" value="1"/>
</dbReference>
<dbReference type="InterPro" id="IPR050107">
    <property type="entry name" value="ABC_carbohydrate_import_ATPase"/>
</dbReference>
<gene>
    <name evidence="4" type="ORF">DFR64_2931</name>
</gene>
<dbReference type="InterPro" id="IPR017871">
    <property type="entry name" value="ABC_transporter-like_CS"/>
</dbReference>
<name>A0A347ZWV3_9CHLR</name>
<dbReference type="InterPro" id="IPR003593">
    <property type="entry name" value="AAA+_ATPase"/>
</dbReference>
<dbReference type="SMART" id="SM00382">
    <property type="entry name" value="AAA"/>
    <property type="match status" value="1"/>
</dbReference>
<proteinExistence type="predicted"/>
<dbReference type="PANTHER" id="PTHR43790:SF8">
    <property type="entry name" value="SUGAR ABC TRANSPORTER ATP-BINDING PROTEIN"/>
    <property type="match status" value="1"/>
</dbReference>
<dbReference type="RefSeq" id="WP_116226185.1">
    <property type="nucleotide sequence ID" value="NZ_AP018437.1"/>
</dbReference>
<evidence type="ECO:0000259" key="3">
    <source>
        <dbReference type="PROSITE" id="PS50893"/>
    </source>
</evidence>
<dbReference type="PROSITE" id="PS00211">
    <property type="entry name" value="ABC_TRANSPORTER_1"/>
    <property type="match status" value="1"/>
</dbReference>
<dbReference type="Gene3D" id="3.40.50.300">
    <property type="entry name" value="P-loop containing nucleotide triphosphate hydrolases"/>
    <property type="match status" value="1"/>
</dbReference>
<dbReference type="Pfam" id="PF00005">
    <property type="entry name" value="ABC_tran"/>
    <property type="match status" value="1"/>
</dbReference>
<dbReference type="Proteomes" id="UP000256388">
    <property type="component" value="Unassembled WGS sequence"/>
</dbReference>
<sequence length="260" mass="27825">MDTGGTNEQVAIEVKGIKKNYGHLQALRGVDLKVYKGEILALIGDNGAGKSTLAKIICGAIQKTEGDLFFWGQKTEVQSINHAHKIGVFTVYQDLSLAPDLPVSDNLFLGREIMRTGILGRMGVLDRKAMRAESKKALASLGIGLKSISVDTRALSGGERQALAVAKAVTWANTALIMDEPTAALGARQSSIVYDTIRAASARGLAVLVISHDIPKMVSFADRIVVLRHGQIVASLEAKKTTLQEVLNYMLGGKGESKNE</sequence>
<dbReference type="InterPro" id="IPR003439">
    <property type="entry name" value="ABC_transporter-like_ATP-bd"/>
</dbReference>
<dbReference type="EMBL" id="QUMS01000005">
    <property type="protein sequence ID" value="REG05527.1"/>
    <property type="molecule type" value="Genomic_DNA"/>
</dbReference>
<organism evidence="4 5">
    <name type="scientific">Pelolinea submarina</name>
    <dbReference type="NCBI Taxonomy" id="913107"/>
    <lineage>
        <taxon>Bacteria</taxon>
        <taxon>Bacillati</taxon>
        <taxon>Chloroflexota</taxon>
        <taxon>Anaerolineae</taxon>
        <taxon>Anaerolineales</taxon>
        <taxon>Anaerolineaceae</taxon>
        <taxon>Pelolinea</taxon>
    </lineage>
</organism>
<protein>
    <submittedName>
        <fullName evidence="4">Monosaccharide ABC transporter ATP-binding protein (CUT2 family)</fullName>
    </submittedName>
</protein>
<keyword evidence="5" id="KW-1185">Reference proteome</keyword>
<dbReference type="InterPro" id="IPR027417">
    <property type="entry name" value="P-loop_NTPase"/>
</dbReference>